<feature type="compositionally biased region" description="Polar residues" evidence="1">
    <location>
        <begin position="1289"/>
        <end position="1328"/>
    </location>
</feature>
<feature type="compositionally biased region" description="Low complexity" evidence="1">
    <location>
        <begin position="891"/>
        <end position="903"/>
    </location>
</feature>
<feature type="compositionally biased region" description="Basic residues" evidence="1">
    <location>
        <begin position="179"/>
        <end position="191"/>
    </location>
</feature>
<evidence type="ECO:0000313" key="2">
    <source>
        <dbReference type="EMBL" id="KAK3705336.1"/>
    </source>
</evidence>
<feature type="region of interest" description="Disordered" evidence="1">
    <location>
        <begin position="308"/>
        <end position="376"/>
    </location>
</feature>
<feature type="region of interest" description="Disordered" evidence="1">
    <location>
        <begin position="252"/>
        <end position="287"/>
    </location>
</feature>
<feature type="compositionally biased region" description="Basic and acidic residues" evidence="1">
    <location>
        <begin position="330"/>
        <end position="339"/>
    </location>
</feature>
<feature type="compositionally biased region" description="Acidic residues" evidence="1">
    <location>
        <begin position="916"/>
        <end position="927"/>
    </location>
</feature>
<gene>
    <name evidence="2" type="ORF">RRG08_033302</name>
</gene>
<feature type="compositionally biased region" description="Basic and acidic residues" evidence="1">
    <location>
        <begin position="989"/>
        <end position="1008"/>
    </location>
</feature>
<feature type="compositionally biased region" description="Basic and acidic residues" evidence="1">
    <location>
        <begin position="443"/>
        <end position="452"/>
    </location>
</feature>
<feature type="compositionally biased region" description="Polar residues" evidence="1">
    <location>
        <begin position="310"/>
        <end position="329"/>
    </location>
</feature>
<feature type="region of interest" description="Disordered" evidence="1">
    <location>
        <begin position="748"/>
        <end position="1008"/>
    </location>
</feature>
<dbReference type="EMBL" id="JAWDGP010007772">
    <property type="protein sequence ID" value="KAK3705336.1"/>
    <property type="molecule type" value="Genomic_DNA"/>
</dbReference>
<feature type="compositionally biased region" description="Polar residues" evidence="1">
    <location>
        <begin position="512"/>
        <end position="528"/>
    </location>
</feature>
<dbReference type="Proteomes" id="UP001283361">
    <property type="component" value="Unassembled WGS sequence"/>
</dbReference>
<evidence type="ECO:0000313" key="3">
    <source>
        <dbReference type="Proteomes" id="UP001283361"/>
    </source>
</evidence>
<feature type="compositionally biased region" description="Basic and acidic residues" evidence="1">
    <location>
        <begin position="1132"/>
        <end position="1146"/>
    </location>
</feature>
<feature type="compositionally biased region" description="Pro residues" evidence="1">
    <location>
        <begin position="192"/>
        <end position="202"/>
    </location>
</feature>
<feature type="region of interest" description="Disordered" evidence="1">
    <location>
        <begin position="1055"/>
        <end position="1146"/>
    </location>
</feature>
<feature type="compositionally biased region" description="Basic and acidic residues" evidence="1">
    <location>
        <begin position="971"/>
        <end position="981"/>
    </location>
</feature>
<feature type="compositionally biased region" description="Low complexity" evidence="1">
    <location>
        <begin position="604"/>
        <end position="620"/>
    </location>
</feature>
<feature type="compositionally biased region" description="Basic and acidic residues" evidence="1">
    <location>
        <begin position="762"/>
        <end position="813"/>
    </location>
</feature>
<feature type="region of interest" description="Disordered" evidence="1">
    <location>
        <begin position="1"/>
        <end position="31"/>
    </location>
</feature>
<feature type="compositionally biased region" description="Low complexity" evidence="1">
    <location>
        <begin position="540"/>
        <end position="552"/>
    </location>
</feature>
<feature type="compositionally biased region" description="Polar residues" evidence="1">
    <location>
        <begin position="1"/>
        <end position="10"/>
    </location>
</feature>
<organism evidence="2 3">
    <name type="scientific">Elysia crispata</name>
    <name type="common">lettuce slug</name>
    <dbReference type="NCBI Taxonomy" id="231223"/>
    <lineage>
        <taxon>Eukaryota</taxon>
        <taxon>Metazoa</taxon>
        <taxon>Spiralia</taxon>
        <taxon>Lophotrochozoa</taxon>
        <taxon>Mollusca</taxon>
        <taxon>Gastropoda</taxon>
        <taxon>Heterobranchia</taxon>
        <taxon>Euthyneura</taxon>
        <taxon>Panpulmonata</taxon>
        <taxon>Sacoglossa</taxon>
        <taxon>Placobranchoidea</taxon>
        <taxon>Plakobranchidae</taxon>
        <taxon>Elysia</taxon>
    </lineage>
</organism>
<feature type="compositionally biased region" description="Polar residues" evidence="1">
    <location>
        <begin position="626"/>
        <end position="639"/>
    </location>
</feature>
<protein>
    <submittedName>
        <fullName evidence="2">Uncharacterized protein</fullName>
    </submittedName>
</protein>
<sequence>MIPPEQNQPIYGQPSMRSVKAPPSSVEKSNPHCLKSPELLFQSQRRINLNHGRDLTSSNISIMIEVRAEKVVNSELSLAVFCRVENLSGSAGSPEIKIPRTGRMESIGLYPTGWGVKVIVTSSLASDLPSSKRLNLIFLVVWIGQTDSYGSVRGDNRGRYGTIILNMGQNSSQLGSSSPRRRISSPTRRKAPPTPAPPPKPPAYVVAENCVLPGGPADMAGARRLLRPVSQELTKFHPDFADIFGYDSEVDALPREGEGGEGDNPSSLNGEKPLSESAGGLHLPASTHFTDVTPAKYQNGLKVHDVKENGTASFGSGNSQTTPASGQSNNEDRVFHGSRDTSTIPNQPKTPGVNLRRTQSMEPRPRLQAGRNNQGKFHKRQLSVTPVIPEDPREHLYNVARTEPFSNAQPSTASLPLASSFGLDYSFNVTYAQLADFRRKQREGEMGGKMDELSAEIQASSTVPKSPFDRANIGEKSATRSVSTGSSETGVSKSKKKKAPAPPPPANVPPLTRQSQRDQSPSRLSMTTEPPADYDMGSDTPPTSSPTASGGALHRSYSSAGEYETSGSPARLTERNSGHEPSNNDVALSPPPPPPPPAPPLPGTPGAAMFSSAKSAAAKPAKAEVKTNSSLATPVQSGVQKSIAEAKAQIEELKRLQDILRNGENVKPEEIPSPSDNTTKEKAIETLEKACVEEGQSESVDSPSLPKASSLAETEVAENKSVDNGVKVSTPRLSSLLQHDIVIAAQARGAKIMKSKPPPALEKPKDMAELFREQLAKAAQAREERMSREAASDDVKNNNNKYEHGESKPKDGDPSFVFQSSFLKSSKIPPPTAVKPSLKASTNVTGSSVNDNAKTKTGNDTQETDGKMKEIWIPEIEDRDERDSSLVSKRSSIQSEDMSISSSNASQRVFPPSWTPEDDLDSDDDMNESAPPFTQIFGAPRNLPNAGFKSSFLPTKIDSLKKDEKKKKEKKEKEKMNKEEQLLSSPRQRVPEEAKKSQVVKPEDADEKKIGNLRKLQKGVKNAFGSISKASGKLLKRRKSQEILDIPGDTIAQQHTEVSMNPNWTLGDTSGGSLRRVASEGHMPVQDIYQNGVTNGHKSGDDSSSSSSSESDDSDNDIGDVDFAEGINDIPSSKKRESRKSKADKVKAMTRAGVAYVSPDGQIFVLPEESTDKRNSKKGSGINNFEKKQKKSSGAGILPTSKLFEKASKKLPFASSLERRGKDKVVETTGQSGQGADLRRIQELEAQERLHRLETAKMQEQITRLQRQQLERSHADLSSNSVDEREQAGGNTSARSVTNNHTEFYNDGNTQHYNGSGFISRQPHQADTSADFGFDPAFNRYSAPSLPSNPTSYIARPTEPRLATTSDPSNFTAHSAPLVGGHSNLGSAPSYSSYSLPNFTPQELAYLSEYMRVMGVTPPSTQQQWAVLLNSFNTTNNNNINALGNKNTSNFNHHILQGNHTAPGLSETILYREPSQGNHTNHSILGSSVLGAGPNLSQVMGEAKTIPMTPENQLLSLRPASSIAATNAHYPASFGGHMTSLNSARNSDMATPYSSLTSDNSNRTSLTNTTDMMNFISPQTNTAMNTHFSPGEIGPGDSNMSASVGLQSGGPHVLNSPSDTAGRGPVRAVSISSSVTANGIYGPMGFRQIST</sequence>
<feature type="compositionally biased region" description="Polar residues" evidence="1">
    <location>
        <begin position="839"/>
        <end position="861"/>
    </location>
</feature>
<feature type="compositionally biased region" description="Polar residues" evidence="1">
    <location>
        <begin position="1363"/>
        <end position="1373"/>
    </location>
</feature>
<feature type="compositionally biased region" description="Pro residues" evidence="1">
    <location>
        <begin position="589"/>
        <end position="603"/>
    </location>
</feature>
<comment type="caution">
    <text evidence="2">The sequence shown here is derived from an EMBL/GenBank/DDBJ whole genome shotgun (WGS) entry which is preliminary data.</text>
</comment>
<keyword evidence="3" id="KW-1185">Reference proteome</keyword>
<reference evidence="2" key="1">
    <citation type="journal article" date="2023" name="G3 (Bethesda)">
        <title>A reference genome for the long-term kleptoplast-retaining sea slug Elysia crispata morphotype clarki.</title>
        <authorList>
            <person name="Eastman K.E."/>
            <person name="Pendleton A.L."/>
            <person name="Shaikh M.A."/>
            <person name="Suttiyut T."/>
            <person name="Ogas R."/>
            <person name="Tomko P."/>
            <person name="Gavelis G."/>
            <person name="Widhalm J.R."/>
            <person name="Wisecaver J.H."/>
        </authorList>
    </citation>
    <scope>NUCLEOTIDE SEQUENCE</scope>
    <source>
        <strain evidence="2">ECLA1</strain>
    </source>
</reference>
<feature type="compositionally biased region" description="Polar residues" evidence="1">
    <location>
        <begin position="1055"/>
        <end position="1072"/>
    </location>
</feature>
<feature type="compositionally biased region" description="Polar residues" evidence="1">
    <location>
        <begin position="479"/>
        <end position="491"/>
    </location>
</feature>
<proteinExistence type="predicted"/>
<feature type="region of interest" description="Disordered" evidence="1">
    <location>
        <begin position="443"/>
        <end position="639"/>
    </location>
</feature>
<feature type="region of interest" description="Disordered" evidence="1">
    <location>
        <begin position="1170"/>
        <end position="1194"/>
    </location>
</feature>
<feature type="compositionally biased region" description="Polar residues" evidence="1">
    <location>
        <begin position="1088"/>
        <end position="1097"/>
    </location>
</feature>
<feature type="region of interest" description="Disordered" evidence="1">
    <location>
        <begin position="692"/>
        <end position="723"/>
    </location>
</feature>
<feature type="compositionally biased region" description="Acidic residues" evidence="1">
    <location>
        <begin position="1110"/>
        <end position="1123"/>
    </location>
</feature>
<feature type="region of interest" description="Disordered" evidence="1">
    <location>
        <begin position="169"/>
        <end position="202"/>
    </location>
</feature>
<feature type="compositionally biased region" description="Polar residues" evidence="1">
    <location>
        <begin position="340"/>
        <end position="349"/>
    </location>
</feature>
<accession>A0AAE1CL82</accession>
<name>A0AAE1CL82_9GAST</name>
<evidence type="ECO:0000256" key="1">
    <source>
        <dbReference type="SAM" id="MobiDB-lite"/>
    </source>
</evidence>
<feature type="region of interest" description="Disordered" evidence="1">
    <location>
        <begin position="1267"/>
        <end position="1375"/>
    </location>
</feature>